<dbReference type="OrthoDB" id="10394667at2759"/>
<dbReference type="AGR" id="Xenbase:XB-GENE-983485"/>
<accession>A0A8J0SZG9</accession>
<keyword evidence="2" id="KW-1185">Reference proteome</keyword>
<feature type="region of interest" description="Disordered" evidence="1">
    <location>
        <begin position="157"/>
        <end position="185"/>
    </location>
</feature>
<feature type="compositionally biased region" description="Polar residues" evidence="1">
    <location>
        <begin position="169"/>
        <end position="185"/>
    </location>
</feature>
<dbReference type="KEGG" id="xtr:100380189"/>
<reference evidence="3" key="1">
    <citation type="submission" date="2025-08" db="UniProtKB">
        <authorList>
            <consortium name="RefSeq"/>
        </authorList>
    </citation>
    <scope>IDENTIFICATION</scope>
    <source>
        <strain evidence="3">Nigerian</strain>
        <tissue evidence="3">Liver and blood</tissue>
    </source>
</reference>
<sequence length="185" mass="20508">MLRRDLSPQGAGVGPLDKRLAKRLLCLPTVVRDQHMANRPWVGLQLLLRHMWGGTYWLKRTALWKMQQEKLVSIESSDPRATKPYTAVPDNYSFGLAIPSILTQYGNHPRTDPICQRDAEPETQQKNGENLRVGQCVSLFRSGHWAGGNSVQSFLWSGGHRGRGEKESSGSITSASSPNKTGGDL</sequence>
<dbReference type="AlphaFoldDB" id="A0A8J0SZG9"/>
<dbReference type="Proteomes" id="UP000008143">
    <property type="component" value="Chromosome 2"/>
</dbReference>
<evidence type="ECO:0000313" key="2">
    <source>
        <dbReference type="Proteomes" id="UP000008143"/>
    </source>
</evidence>
<gene>
    <name evidence="3 4" type="primary">g0s2</name>
</gene>
<protein>
    <submittedName>
        <fullName evidence="3">Uncharacterized protein g0s2</fullName>
    </submittedName>
</protein>
<proteinExistence type="predicted"/>
<feature type="region of interest" description="Disordered" evidence="1">
    <location>
        <begin position="109"/>
        <end position="128"/>
    </location>
</feature>
<dbReference type="CTD" id="50486"/>
<dbReference type="RefSeq" id="XP_012826654.1">
    <property type="nucleotide sequence ID" value="XM_012971200.3"/>
</dbReference>
<name>A0A8J0SZG9_XENTR</name>
<feature type="compositionally biased region" description="Basic and acidic residues" evidence="1">
    <location>
        <begin position="109"/>
        <end position="120"/>
    </location>
</feature>
<evidence type="ECO:0000313" key="4">
    <source>
        <dbReference type="Xenbase" id="XB-GENE-983485"/>
    </source>
</evidence>
<evidence type="ECO:0000313" key="3">
    <source>
        <dbReference type="RefSeq" id="XP_012826654.1"/>
    </source>
</evidence>
<dbReference type="Xenbase" id="XB-GENE-983485">
    <property type="gene designation" value="g0s2"/>
</dbReference>
<dbReference type="GeneID" id="100380189"/>
<evidence type="ECO:0000256" key="1">
    <source>
        <dbReference type="SAM" id="MobiDB-lite"/>
    </source>
</evidence>
<organism evidence="2 3">
    <name type="scientific">Xenopus tropicalis</name>
    <name type="common">Western clawed frog</name>
    <name type="synonym">Silurana tropicalis</name>
    <dbReference type="NCBI Taxonomy" id="8364"/>
    <lineage>
        <taxon>Eukaryota</taxon>
        <taxon>Metazoa</taxon>
        <taxon>Chordata</taxon>
        <taxon>Craniata</taxon>
        <taxon>Vertebrata</taxon>
        <taxon>Euteleostomi</taxon>
        <taxon>Amphibia</taxon>
        <taxon>Batrachia</taxon>
        <taxon>Anura</taxon>
        <taxon>Pipoidea</taxon>
        <taxon>Pipidae</taxon>
        <taxon>Xenopodinae</taxon>
        <taxon>Xenopus</taxon>
        <taxon>Silurana</taxon>
    </lineage>
</organism>